<dbReference type="Gene3D" id="3.10.129.10">
    <property type="entry name" value="Hotdog Thioesterase"/>
    <property type="match status" value="1"/>
</dbReference>
<name>A0A1H1SMC1_BRESA</name>
<evidence type="ECO:0000256" key="1">
    <source>
        <dbReference type="SAM" id="MobiDB-lite"/>
    </source>
</evidence>
<keyword evidence="4" id="KW-1185">Reference proteome</keyword>
<gene>
    <name evidence="3" type="ORF">SAMN04489751_2136</name>
</gene>
<dbReference type="SUPFAM" id="SSF54637">
    <property type="entry name" value="Thioesterase/thiol ester dehydrase-isomerase"/>
    <property type="match status" value="1"/>
</dbReference>
<dbReference type="Pfam" id="PF13452">
    <property type="entry name" value="FAS1_DH_region"/>
    <property type="match status" value="1"/>
</dbReference>
<feature type="domain" description="FAS1-like dehydratase" evidence="2">
    <location>
        <begin position="35"/>
        <end position="157"/>
    </location>
</feature>
<dbReference type="CDD" id="cd03441">
    <property type="entry name" value="R_hydratase_like"/>
    <property type="match status" value="1"/>
</dbReference>
<protein>
    <submittedName>
        <fullName evidence="3">N-terminal half of MaoC dehydratase</fullName>
    </submittedName>
</protein>
<organism evidence="3 4">
    <name type="scientific">Brevibacterium sandarakinum</name>
    <dbReference type="NCBI Taxonomy" id="629680"/>
    <lineage>
        <taxon>Bacteria</taxon>
        <taxon>Bacillati</taxon>
        <taxon>Actinomycetota</taxon>
        <taxon>Actinomycetes</taxon>
        <taxon>Micrococcales</taxon>
        <taxon>Brevibacteriaceae</taxon>
        <taxon>Brevibacterium</taxon>
    </lineage>
</organism>
<evidence type="ECO:0000259" key="2">
    <source>
        <dbReference type="Pfam" id="PF13452"/>
    </source>
</evidence>
<dbReference type="InterPro" id="IPR029069">
    <property type="entry name" value="HotDog_dom_sf"/>
</dbReference>
<reference evidence="3" key="1">
    <citation type="submission" date="2016-10" db="EMBL/GenBank/DDBJ databases">
        <authorList>
            <person name="Varghese N."/>
            <person name="Submissions S."/>
        </authorList>
    </citation>
    <scope>NUCLEOTIDE SEQUENCE [LARGE SCALE GENOMIC DNA]</scope>
    <source>
        <strain evidence="3">DSM 22082</strain>
    </source>
</reference>
<dbReference type="InterPro" id="IPR039569">
    <property type="entry name" value="FAS1-like_DH_region"/>
</dbReference>
<dbReference type="OrthoDB" id="5415111at2"/>
<dbReference type="STRING" id="629680.SAMN04489751_2136"/>
<evidence type="ECO:0000313" key="3">
    <source>
        <dbReference type="EMBL" id="SDS48988.1"/>
    </source>
</evidence>
<feature type="region of interest" description="Disordered" evidence="1">
    <location>
        <begin position="1"/>
        <end position="33"/>
    </location>
</feature>
<evidence type="ECO:0000313" key="4">
    <source>
        <dbReference type="Proteomes" id="UP000199700"/>
    </source>
</evidence>
<dbReference type="Proteomes" id="UP000199700">
    <property type="component" value="Chromosome"/>
</dbReference>
<dbReference type="AlphaFoldDB" id="A0A1H1SMC1"/>
<accession>A0A1H1SMC1</accession>
<dbReference type="EMBL" id="LT629739">
    <property type="protein sequence ID" value="SDS48988.1"/>
    <property type="molecule type" value="Genomic_DNA"/>
</dbReference>
<dbReference type="RefSeq" id="WP_092105473.1">
    <property type="nucleotide sequence ID" value="NZ_LT629739.1"/>
</dbReference>
<sequence>MSQSKTDTGHGSEPGTGTSPEPRENIRTGPPKLVPGMVIDEVRFAVERGKIREFARASHAGDAIHTSQREAAERGLPDVAATATHVVASGHYRSQAEMLTTLGLDITRVVVGGTGWDYHRPLVAGDELTGSRTLVSDEAKTSRSGRSLRLVTLKTDYALPDGTIAVTGRETLIERG</sequence>
<proteinExistence type="predicted"/>